<accession>A0A5C8NUI5</accession>
<comment type="caution">
    <text evidence="3">The sequence shown here is derived from an EMBL/GenBank/DDBJ whole genome shotgun (WGS) entry which is preliminary data.</text>
</comment>
<name>A0A5C8NUI5_9BURK</name>
<protein>
    <recommendedName>
        <fullName evidence="5">Lipoprotein</fullName>
    </recommendedName>
</protein>
<feature type="chain" id="PRO_5022773965" description="Lipoprotein" evidence="2">
    <location>
        <begin position="21"/>
        <end position="362"/>
    </location>
</feature>
<dbReference type="OrthoDB" id="9131568at2"/>
<dbReference type="AlphaFoldDB" id="A0A5C8NUI5"/>
<keyword evidence="4" id="KW-1185">Reference proteome</keyword>
<evidence type="ECO:0000256" key="1">
    <source>
        <dbReference type="SAM" id="MobiDB-lite"/>
    </source>
</evidence>
<proteinExistence type="predicted"/>
<evidence type="ECO:0008006" key="5">
    <source>
        <dbReference type="Google" id="ProtNLM"/>
    </source>
</evidence>
<dbReference type="EMBL" id="VDUY01000005">
    <property type="protein sequence ID" value="TXL64843.1"/>
    <property type="molecule type" value="Genomic_DNA"/>
</dbReference>
<keyword evidence="2" id="KW-0732">Signal</keyword>
<dbReference type="PROSITE" id="PS51257">
    <property type="entry name" value="PROKAR_LIPOPROTEIN"/>
    <property type="match status" value="1"/>
</dbReference>
<dbReference type="Proteomes" id="UP000321548">
    <property type="component" value="Unassembled WGS sequence"/>
</dbReference>
<evidence type="ECO:0000313" key="3">
    <source>
        <dbReference type="EMBL" id="TXL64843.1"/>
    </source>
</evidence>
<feature type="signal peptide" evidence="2">
    <location>
        <begin position="1"/>
        <end position="20"/>
    </location>
</feature>
<feature type="compositionally biased region" description="Pro residues" evidence="1">
    <location>
        <begin position="353"/>
        <end position="362"/>
    </location>
</feature>
<evidence type="ECO:0000313" key="4">
    <source>
        <dbReference type="Proteomes" id="UP000321548"/>
    </source>
</evidence>
<organism evidence="3 4">
    <name type="scientific">Zeimonas arvi</name>
    <dbReference type="NCBI Taxonomy" id="2498847"/>
    <lineage>
        <taxon>Bacteria</taxon>
        <taxon>Pseudomonadati</taxon>
        <taxon>Pseudomonadota</taxon>
        <taxon>Betaproteobacteria</taxon>
        <taxon>Burkholderiales</taxon>
        <taxon>Burkholderiaceae</taxon>
        <taxon>Zeimonas</taxon>
    </lineage>
</organism>
<evidence type="ECO:0000256" key="2">
    <source>
        <dbReference type="SAM" id="SignalP"/>
    </source>
</evidence>
<feature type="region of interest" description="Disordered" evidence="1">
    <location>
        <begin position="339"/>
        <end position="362"/>
    </location>
</feature>
<dbReference type="RefSeq" id="WP_147705093.1">
    <property type="nucleotide sequence ID" value="NZ_VDUY01000005.1"/>
</dbReference>
<gene>
    <name evidence="3" type="ORF">FHP08_14025</name>
</gene>
<sequence length="362" mass="38692">MAIARRGLFAILLSATLALAGCIVLPIPTSEDKVLAGTPVAEAQLAFIGPGVTTQAEVVGRLGQPALVWEDARVFVYQWDMRQGILLWAIGAHVTGAAGKTDLPSHHQLLIRFDEGGRVQRFEHRKRPSGVSVAQSIREWLGLPIPEPAGGDRVLAPVLVRIDLTIDGAPETPFPRPTFTVDPLFAFGLGNLETAERLSAAIRHRHLSDASRRAGWVVFDLAPGTWYLGVIGPESNPTPSWQGLARQAEAARQAESIPRWRIDVPGDARAVYAGTLRVAGRTGGKLMFGNRIIRPVPGDEPLVVDESGLAAALLAAEAPQAGPPRSVLMQRWRPGEPLVFRSPLPAASAPTSTPSPAPSSTR</sequence>
<reference evidence="3 4" key="1">
    <citation type="submission" date="2019-06" db="EMBL/GenBank/DDBJ databases">
        <title>Quisquiliibacterium sp. nov., isolated from a maize field.</title>
        <authorList>
            <person name="Lin S.-Y."/>
            <person name="Tsai C.-F."/>
            <person name="Young C.-C."/>
        </authorList>
    </citation>
    <scope>NUCLEOTIDE SEQUENCE [LARGE SCALE GENOMIC DNA]</scope>
    <source>
        <strain evidence="3 4">CC-CFT501</strain>
    </source>
</reference>
<feature type="compositionally biased region" description="Low complexity" evidence="1">
    <location>
        <begin position="342"/>
        <end position="352"/>
    </location>
</feature>